<dbReference type="EMBL" id="JBJGEB010000010">
    <property type="protein sequence ID" value="MFK7642729.1"/>
    <property type="molecule type" value="Genomic_DNA"/>
</dbReference>
<evidence type="ECO:0000313" key="8">
    <source>
        <dbReference type="EMBL" id="MFK7642729.1"/>
    </source>
</evidence>
<comment type="catalytic activity">
    <reaction evidence="1 6">
        <text>7,8-dihydroneopterin = 6-hydroxymethyl-7,8-dihydropterin + glycolaldehyde</text>
        <dbReference type="Rhea" id="RHEA:10540"/>
        <dbReference type="ChEBI" id="CHEBI:17001"/>
        <dbReference type="ChEBI" id="CHEBI:17071"/>
        <dbReference type="ChEBI" id="CHEBI:44841"/>
        <dbReference type="EC" id="4.1.2.25"/>
    </reaction>
</comment>
<keyword evidence="9" id="KW-1185">Reference proteome</keyword>
<dbReference type="InterPro" id="IPR006157">
    <property type="entry name" value="FolB_dom"/>
</dbReference>
<sequence length="117" mass="13084">MDKVFLRGMKAETLIGVYGWEREHVQTLLLDLDIGVSEKAALSDDIGETVHYGDVCEAVRASLREQDFLLLEVLAEHVADLILRDFGALWVRVRIVKPGILPDVKEVGVEIERGASR</sequence>
<organism evidence="8 9">
    <name type="scientific">Neisseria oralis</name>
    <dbReference type="NCBI Taxonomy" id="1107316"/>
    <lineage>
        <taxon>Bacteria</taxon>
        <taxon>Pseudomonadati</taxon>
        <taxon>Pseudomonadota</taxon>
        <taxon>Betaproteobacteria</taxon>
        <taxon>Neisseriales</taxon>
        <taxon>Neisseriaceae</taxon>
        <taxon>Neisseria</taxon>
    </lineage>
</organism>
<feature type="domain" description="Dihydroneopterin aldolase/epimerase" evidence="7">
    <location>
        <begin position="4"/>
        <end position="113"/>
    </location>
</feature>
<dbReference type="Proteomes" id="UP001621964">
    <property type="component" value="Unassembled WGS sequence"/>
</dbReference>
<evidence type="ECO:0000256" key="3">
    <source>
        <dbReference type="ARBA" id="ARBA00005708"/>
    </source>
</evidence>
<proteinExistence type="inferred from homology"/>
<dbReference type="SUPFAM" id="SSF55620">
    <property type="entry name" value="Tetrahydrobiopterin biosynthesis enzymes-like"/>
    <property type="match status" value="1"/>
</dbReference>
<name>A0ABW8Q595_9NEIS</name>
<comment type="similarity">
    <text evidence="3 6">Belongs to the DHNA family.</text>
</comment>
<dbReference type="GO" id="GO:0004150">
    <property type="term" value="F:dihydroneopterin aldolase activity"/>
    <property type="evidence" value="ECO:0007669"/>
    <property type="project" value="UniProtKB-EC"/>
</dbReference>
<keyword evidence="5 6" id="KW-0456">Lyase</keyword>
<evidence type="ECO:0000256" key="1">
    <source>
        <dbReference type="ARBA" id="ARBA00001353"/>
    </source>
</evidence>
<dbReference type="PANTHER" id="PTHR42844:SF1">
    <property type="entry name" value="DIHYDRONEOPTERIN ALDOLASE 1-RELATED"/>
    <property type="match status" value="1"/>
</dbReference>
<accession>A0ABW8Q595</accession>
<dbReference type="EC" id="4.1.2.25" evidence="6"/>
<evidence type="ECO:0000313" key="9">
    <source>
        <dbReference type="Proteomes" id="UP001621964"/>
    </source>
</evidence>
<reference evidence="8 9" key="1">
    <citation type="submission" date="2024-11" db="EMBL/GenBank/DDBJ databases">
        <authorList>
            <person name="Mikucki A.G."/>
            <person name="Kahler C.M."/>
        </authorList>
    </citation>
    <scope>NUCLEOTIDE SEQUENCE [LARGE SCALE GENOMIC DNA]</scope>
    <source>
        <strain evidence="8 9">EXNM717</strain>
    </source>
</reference>
<evidence type="ECO:0000256" key="5">
    <source>
        <dbReference type="ARBA" id="ARBA00023239"/>
    </source>
</evidence>
<gene>
    <name evidence="8" type="primary">folB</name>
    <name evidence="8" type="ORF">ACI43T_09540</name>
</gene>
<evidence type="ECO:0000256" key="4">
    <source>
        <dbReference type="ARBA" id="ARBA00022909"/>
    </source>
</evidence>
<dbReference type="NCBIfam" id="TIGR00525">
    <property type="entry name" value="folB"/>
    <property type="match status" value="1"/>
</dbReference>
<dbReference type="Pfam" id="PF02152">
    <property type="entry name" value="FolB"/>
    <property type="match status" value="1"/>
</dbReference>
<dbReference type="Gene3D" id="3.30.1130.10">
    <property type="match status" value="1"/>
</dbReference>
<comment type="pathway">
    <text evidence="2 6">Cofactor biosynthesis; tetrahydrofolate biosynthesis; 2-amino-4-hydroxy-6-hydroxymethyl-7,8-dihydropteridine diphosphate from 7,8-dihydroneopterin triphosphate: step 3/4.</text>
</comment>
<comment type="caution">
    <text evidence="8">The sequence shown here is derived from an EMBL/GenBank/DDBJ whole genome shotgun (WGS) entry which is preliminary data.</text>
</comment>
<dbReference type="InterPro" id="IPR006156">
    <property type="entry name" value="Dihydroneopterin_aldolase"/>
</dbReference>
<dbReference type="InterPro" id="IPR043133">
    <property type="entry name" value="GTP-CH-I_C/QueF"/>
</dbReference>
<dbReference type="SMART" id="SM00905">
    <property type="entry name" value="FolB"/>
    <property type="match status" value="1"/>
</dbReference>
<keyword evidence="4 6" id="KW-0289">Folate biosynthesis</keyword>
<dbReference type="RefSeq" id="WP_405386729.1">
    <property type="nucleotide sequence ID" value="NZ_JBJGEB010000010.1"/>
</dbReference>
<evidence type="ECO:0000259" key="7">
    <source>
        <dbReference type="SMART" id="SM00905"/>
    </source>
</evidence>
<protein>
    <recommendedName>
        <fullName evidence="6">7,8-dihydroneopterin aldolase</fullName>
        <ecNumber evidence="6">4.1.2.25</ecNumber>
    </recommendedName>
</protein>
<evidence type="ECO:0000256" key="2">
    <source>
        <dbReference type="ARBA" id="ARBA00005013"/>
    </source>
</evidence>
<comment type="function">
    <text evidence="6">Catalyzes the conversion of 7,8-dihydroneopterin to 6-hydroxymethyl-7,8-dihydropterin.</text>
</comment>
<dbReference type="NCBIfam" id="TIGR00526">
    <property type="entry name" value="folB_dom"/>
    <property type="match status" value="1"/>
</dbReference>
<dbReference type="PANTHER" id="PTHR42844">
    <property type="entry name" value="DIHYDRONEOPTERIN ALDOLASE 1-RELATED"/>
    <property type="match status" value="1"/>
</dbReference>
<evidence type="ECO:0000256" key="6">
    <source>
        <dbReference type="RuleBase" id="RU362079"/>
    </source>
</evidence>